<comment type="similarity">
    <text evidence="1">In the C-terminal section; belongs to the transposase 35 family.</text>
</comment>
<evidence type="ECO:0000259" key="7">
    <source>
        <dbReference type="Pfam" id="PF07282"/>
    </source>
</evidence>
<evidence type="ECO:0000256" key="5">
    <source>
        <dbReference type="ARBA" id="ARBA00023172"/>
    </source>
</evidence>
<keyword evidence="3" id="KW-0815">Transposition</keyword>
<evidence type="ECO:0000313" key="9">
    <source>
        <dbReference type="Proteomes" id="UP001344906"/>
    </source>
</evidence>
<dbReference type="NCBIfam" id="TIGR01766">
    <property type="entry name" value="IS200/IS605 family accessory protein TnpB-like domain"/>
    <property type="match status" value="1"/>
</dbReference>
<dbReference type="EMBL" id="BSRI01000002">
    <property type="protein sequence ID" value="GLV58818.1"/>
    <property type="molecule type" value="Genomic_DNA"/>
</dbReference>
<evidence type="ECO:0000256" key="3">
    <source>
        <dbReference type="ARBA" id="ARBA00022578"/>
    </source>
</evidence>
<dbReference type="NCBIfam" id="NF040570">
    <property type="entry name" value="guided_TnpB"/>
    <property type="match status" value="1"/>
</dbReference>
<evidence type="ECO:0000313" key="8">
    <source>
        <dbReference type="EMBL" id="GLV58818.1"/>
    </source>
</evidence>
<feature type="domain" description="Cas12f1-like TNB" evidence="7">
    <location>
        <begin position="292"/>
        <end position="357"/>
    </location>
</feature>
<evidence type="ECO:0000256" key="2">
    <source>
        <dbReference type="ARBA" id="ARBA00011044"/>
    </source>
</evidence>
<dbReference type="InterPro" id="IPR001959">
    <property type="entry name" value="Transposase"/>
</dbReference>
<dbReference type="InterPro" id="IPR010095">
    <property type="entry name" value="Cas12f1-like_TNB"/>
</dbReference>
<dbReference type="InterPro" id="IPR051399">
    <property type="entry name" value="RNA-guided_DNA_endo/Transpos"/>
</dbReference>
<evidence type="ECO:0000259" key="6">
    <source>
        <dbReference type="Pfam" id="PF01385"/>
    </source>
</evidence>
<keyword evidence="4" id="KW-0238">DNA-binding</keyword>
<dbReference type="PANTHER" id="PTHR30405:SF25">
    <property type="entry name" value="RNA-GUIDED DNA ENDONUCLEASE INSQ-RELATED"/>
    <property type="match status" value="1"/>
</dbReference>
<comment type="similarity">
    <text evidence="2">In the N-terminal section; belongs to the transposase 2 family.</text>
</comment>
<accession>A0ABQ6FX24</accession>
<name>A0ABQ6FX24_9CHLR</name>
<proteinExistence type="inferred from homology"/>
<sequence>MLTYEYKVDGKKAQYAAIDEAIRTVQFIRNKCLRLWMDEKGIGQDDLQKYCAILAKEFSFVGALNSMARQASADRAWFAIRRFYTNCKASKPGKKGYPRFQKDNRSIEYKTSGWKLEPDGRHITFRDGCGIGRLRLIGTRTIETFPIKQIKRVRLIRRVDGYYVQFCVQAERQIAHEATGVQVGIDIGLKAYYTDSLGNTIENPRYYRKAEARLKRLQRRLSRKKKGSKNRGKARKLVARAHLKVQRQRQDFARKQANALVSSHDLIAFEHLVIRNMVRNRKLAKSINDAAWGAFLEQVKYYGKLHGIAIIAVAPHGTSQNCSGCGTTVIKTLSMRTHICPSCGLVMDRDENAALNILEASRTVGQTGTGQINLANA</sequence>
<dbReference type="PANTHER" id="PTHR30405">
    <property type="entry name" value="TRANSPOSASE"/>
    <property type="match status" value="1"/>
</dbReference>
<dbReference type="RefSeq" id="WP_338255192.1">
    <property type="nucleotide sequence ID" value="NZ_BSRI01000002.1"/>
</dbReference>
<dbReference type="Pfam" id="PF01385">
    <property type="entry name" value="OrfB_IS605"/>
    <property type="match status" value="1"/>
</dbReference>
<gene>
    <name evidence="8" type="ORF">KDH_56480</name>
</gene>
<reference evidence="8 9" key="1">
    <citation type="submission" date="2023-02" db="EMBL/GenBank/DDBJ databases">
        <title>Dictyobacter halimunensis sp. nov., a new member of the class Ktedonobacteria from forest soil in a geothermal area.</title>
        <authorList>
            <person name="Rachmania M.K."/>
            <person name="Ningsih F."/>
            <person name="Sakai Y."/>
            <person name="Yabe S."/>
            <person name="Yokota A."/>
            <person name="Sjamsuridzal W."/>
        </authorList>
    </citation>
    <scope>NUCLEOTIDE SEQUENCE [LARGE SCALE GENOMIC DNA]</scope>
    <source>
        <strain evidence="8 9">S3.2.2.5</strain>
    </source>
</reference>
<dbReference type="Proteomes" id="UP001344906">
    <property type="component" value="Unassembled WGS sequence"/>
</dbReference>
<keyword evidence="9" id="KW-1185">Reference proteome</keyword>
<keyword evidence="5" id="KW-0233">DNA recombination</keyword>
<comment type="caution">
    <text evidence="8">The sequence shown here is derived from an EMBL/GenBank/DDBJ whole genome shotgun (WGS) entry which is preliminary data.</text>
</comment>
<feature type="domain" description="Probable transposase IS891/IS1136/IS1341" evidence="6">
    <location>
        <begin position="165"/>
        <end position="280"/>
    </location>
</feature>
<organism evidence="8 9">
    <name type="scientific">Dictyobacter halimunensis</name>
    <dbReference type="NCBI Taxonomy" id="3026934"/>
    <lineage>
        <taxon>Bacteria</taxon>
        <taxon>Bacillati</taxon>
        <taxon>Chloroflexota</taxon>
        <taxon>Ktedonobacteria</taxon>
        <taxon>Ktedonobacterales</taxon>
        <taxon>Dictyobacteraceae</taxon>
        <taxon>Dictyobacter</taxon>
    </lineage>
</organism>
<protein>
    <submittedName>
        <fullName evidence="8">Transposase</fullName>
    </submittedName>
</protein>
<evidence type="ECO:0000256" key="1">
    <source>
        <dbReference type="ARBA" id="ARBA00008761"/>
    </source>
</evidence>
<evidence type="ECO:0000256" key="4">
    <source>
        <dbReference type="ARBA" id="ARBA00023125"/>
    </source>
</evidence>
<dbReference type="Pfam" id="PF07282">
    <property type="entry name" value="Cas12f1-like_TNB"/>
    <property type="match status" value="1"/>
</dbReference>